<proteinExistence type="predicted"/>
<dbReference type="OrthoDB" id="14535at2759"/>
<accession>A0A422NCW6</accession>
<evidence type="ECO:0000256" key="1">
    <source>
        <dbReference type="SAM" id="Phobius"/>
    </source>
</evidence>
<evidence type="ECO:0000313" key="2">
    <source>
        <dbReference type="EMBL" id="RNF03315.1"/>
    </source>
</evidence>
<protein>
    <submittedName>
        <fullName evidence="2">Uncharacterized protein</fullName>
    </submittedName>
</protein>
<name>A0A422NCW6_TRYRA</name>
<keyword evidence="1" id="KW-0472">Membrane</keyword>
<feature type="transmembrane region" description="Helical" evidence="1">
    <location>
        <begin position="6"/>
        <end position="26"/>
    </location>
</feature>
<gene>
    <name evidence="2" type="ORF">TraAM80_05832</name>
</gene>
<reference evidence="2 3" key="1">
    <citation type="journal article" date="2018" name="BMC Genomics">
        <title>Genomic comparison of Trypanosoma conorhini and Trypanosoma rangeli to Trypanosoma cruzi strains of high and low virulence.</title>
        <authorList>
            <person name="Bradwell K.R."/>
            <person name="Koparde V.N."/>
            <person name="Matveyev A.V."/>
            <person name="Serrano M.G."/>
            <person name="Alves J.M."/>
            <person name="Parikh H."/>
            <person name="Huang B."/>
            <person name="Lee V."/>
            <person name="Espinosa-Alvarez O."/>
            <person name="Ortiz P.A."/>
            <person name="Costa-Martins A.G."/>
            <person name="Teixeira M.M."/>
            <person name="Buck G.A."/>
        </authorList>
    </citation>
    <scope>NUCLEOTIDE SEQUENCE [LARGE SCALE GENOMIC DNA]</scope>
    <source>
        <strain evidence="2 3">AM80</strain>
    </source>
</reference>
<comment type="caution">
    <text evidence="2">The sequence shown here is derived from an EMBL/GenBank/DDBJ whole genome shotgun (WGS) entry which is preliminary data.</text>
</comment>
<keyword evidence="3" id="KW-1185">Reference proteome</keyword>
<dbReference type="RefSeq" id="XP_029237433.1">
    <property type="nucleotide sequence ID" value="XM_029382695.1"/>
</dbReference>
<organism evidence="2 3">
    <name type="scientific">Trypanosoma rangeli</name>
    <dbReference type="NCBI Taxonomy" id="5698"/>
    <lineage>
        <taxon>Eukaryota</taxon>
        <taxon>Discoba</taxon>
        <taxon>Euglenozoa</taxon>
        <taxon>Kinetoplastea</taxon>
        <taxon>Metakinetoplastina</taxon>
        <taxon>Trypanosomatida</taxon>
        <taxon>Trypanosomatidae</taxon>
        <taxon>Trypanosoma</taxon>
        <taxon>Herpetosoma</taxon>
    </lineage>
</organism>
<sequence length="142" mass="16341">MTCFFLIFFLHYSVFFSVSFILTSFVRKCFDKYLFWEGDLFFYRLFTSGSDGKSQFTSSIGGSCLGKQDKELKAGEYKYSGPIPGATGKDNIPGIYSSNHELSYFEERYPRNEKQLPSKQVLGANESRDRSLILVYLNMIPH</sequence>
<keyword evidence="1" id="KW-1133">Transmembrane helix</keyword>
<dbReference type="VEuPathDB" id="TriTrypDB:TRSC58_03237"/>
<dbReference type="EMBL" id="MKGL01000200">
    <property type="protein sequence ID" value="RNF03315.1"/>
    <property type="molecule type" value="Genomic_DNA"/>
</dbReference>
<keyword evidence="1" id="KW-0812">Transmembrane</keyword>
<dbReference type="GeneID" id="40329765"/>
<dbReference type="AlphaFoldDB" id="A0A422NCW6"/>
<evidence type="ECO:0000313" key="3">
    <source>
        <dbReference type="Proteomes" id="UP000283634"/>
    </source>
</evidence>
<dbReference type="Proteomes" id="UP000283634">
    <property type="component" value="Unassembled WGS sequence"/>
</dbReference>